<reference evidence="2" key="1">
    <citation type="submission" date="2024-05" db="EMBL/GenBank/DDBJ databases">
        <title>Complete mitochondrial genome and phylogenetic analysis of Dollfustrema vaneyi (Trematoda: Bucephalidae).</title>
        <authorList>
            <person name="Hu Y."/>
            <person name="Wang T.G."/>
            <person name="Li X.W."/>
            <person name="Zhang D."/>
        </authorList>
    </citation>
    <scope>NUCLEOTIDE SEQUENCE</scope>
</reference>
<feature type="transmembrane region" description="Helical" evidence="1">
    <location>
        <begin position="6"/>
        <end position="30"/>
    </location>
</feature>
<geneLocation type="mitochondrion" evidence="2"/>
<dbReference type="EMBL" id="PP860916">
    <property type="protein sequence ID" value="XBQ65883.1"/>
    <property type="molecule type" value="Genomic_DNA"/>
</dbReference>
<gene>
    <name evidence="2" type="primary">nad4L</name>
</gene>
<proteinExistence type="predicted"/>
<organism evidence="2">
    <name type="scientific">Dollfustrema vaneyi</name>
    <dbReference type="NCBI Taxonomy" id="438518"/>
    <lineage>
        <taxon>Eukaryota</taxon>
        <taxon>Metazoa</taxon>
        <taxon>Spiralia</taxon>
        <taxon>Lophotrochozoa</taxon>
        <taxon>Platyhelminthes</taxon>
        <taxon>Trematoda</taxon>
        <taxon>Digenea</taxon>
        <taxon>Strigeidida</taxon>
        <taxon>Strigeoidea</taxon>
        <taxon>Bucephalidae</taxon>
        <taxon>Dollfustrema</taxon>
    </lineage>
</organism>
<keyword evidence="1" id="KW-0812">Transmembrane</keyword>
<evidence type="ECO:0000256" key="1">
    <source>
        <dbReference type="SAM" id="Phobius"/>
    </source>
</evidence>
<protein>
    <submittedName>
        <fullName evidence="2">NADH dehydrogenase subunit 4L</fullName>
    </submittedName>
</protein>
<evidence type="ECO:0000313" key="2">
    <source>
        <dbReference type="EMBL" id="XBQ65883.1"/>
    </source>
</evidence>
<keyword evidence="1" id="KW-0472">Membrane</keyword>
<dbReference type="AlphaFoldDB" id="A0AAU7N3P1"/>
<dbReference type="Pfam" id="PF06235">
    <property type="entry name" value="NAD4L"/>
    <property type="match status" value="1"/>
</dbReference>
<sequence length="86" mass="9855">MSYFFIFGLTIILFGFTLSLARFINCLIMVENLNVLLLFTCVLSQSSEMRMFFLVLMVIFTVEITLCLVVLTRLWRSSSLVDSVGL</sequence>
<keyword evidence="1" id="KW-1133">Transmembrane helix</keyword>
<accession>A0AAU7N3P1</accession>
<dbReference type="InterPro" id="IPR009356">
    <property type="entry name" value="NAD_DH_su4L"/>
</dbReference>
<name>A0AAU7N3P1_9TREM</name>
<keyword evidence="2" id="KW-0496">Mitochondrion</keyword>
<feature type="transmembrane region" description="Helical" evidence="1">
    <location>
        <begin position="51"/>
        <end position="75"/>
    </location>
</feature>